<organism evidence="1 2">
    <name type="scientific">Latilactobacillus sakei</name>
    <name type="common">Lactobacillus sakei</name>
    <dbReference type="NCBI Taxonomy" id="1599"/>
    <lineage>
        <taxon>Bacteria</taxon>
        <taxon>Bacillati</taxon>
        <taxon>Bacillota</taxon>
        <taxon>Bacilli</taxon>
        <taxon>Lactobacillales</taxon>
        <taxon>Lactobacillaceae</taxon>
        <taxon>Latilactobacillus</taxon>
    </lineage>
</organism>
<evidence type="ECO:0000313" key="2">
    <source>
        <dbReference type="Proteomes" id="UP000239650"/>
    </source>
</evidence>
<name>A0AAE8LVS9_LATSK</name>
<accession>A0AAE8LVS9</accession>
<comment type="caution">
    <text evidence="1">The sequence shown here is derived from an EMBL/GenBank/DDBJ whole genome shotgun (WGS) entry which is preliminary data.</text>
</comment>
<dbReference type="RefSeq" id="WP_105300090.1">
    <property type="nucleotide sequence ID" value="NZ_OKRC01000003.1"/>
</dbReference>
<evidence type="ECO:0000313" key="1">
    <source>
        <dbReference type="EMBL" id="SPE20447.1"/>
    </source>
</evidence>
<dbReference type="Proteomes" id="UP000239650">
    <property type="component" value="Unassembled WGS sequence"/>
</dbReference>
<sequence>MLLLHTHTVPLQHTVCPDCLPLIKTVDYDLRFREAVNCPYINHYHVNSDTMLLAANKHRSLIISRNNGLQATPLSTRKLMRQYNRQQLIDFSQMRHIYHNFGQLRKLPQINGEYQFLPLSGTAHQNASWLALHYVKYYEQAGDHLRITFLNETSCELLYKGRQLEAEIHQCAAIGRILRMSLGICATNFGYTIELQSCFNSSIIHSYDYCHCQLCSMVPDNPQQLIRLLDDLEVHKSNYIYQAAIQEYKEYPIHEFSWYLQGVPGFIRKLRDL</sequence>
<gene>
    <name evidence="1" type="ORF">LAS9267_00833</name>
</gene>
<protein>
    <submittedName>
        <fullName evidence="1">Uncharacterized protein</fullName>
    </submittedName>
</protein>
<reference evidence="1 2" key="1">
    <citation type="submission" date="2018-02" db="EMBL/GenBank/DDBJ databases">
        <authorList>
            <person name="Rodrigo-Torres L."/>
            <person name="Arahal R. D."/>
            <person name="Lucena T."/>
        </authorList>
    </citation>
    <scope>NUCLEOTIDE SEQUENCE [LARGE SCALE GENOMIC DNA]</scope>
    <source>
        <strain evidence="1 2">CECT 9267</strain>
    </source>
</reference>
<proteinExistence type="predicted"/>
<dbReference type="AlphaFoldDB" id="A0AAE8LVS9"/>
<dbReference type="EMBL" id="OKRC01000003">
    <property type="protein sequence ID" value="SPE20447.1"/>
    <property type="molecule type" value="Genomic_DNA"/>
</dbReference>